<keyword evidence="3" id="KW-0547">Nucleotide-binding</keyword>
<dbReference type="AlphaFoldDB" id="A0AAV3QTG9"/>
<comment type="catalytic activity">
    <reaction evidence="2">
        <text>ATP + H2O = ADP + phosphate + H(+)</text>
        <dbReference type="Rhea" id="RHEA:13065"/>
        <dbReference type="ChEBI" id="CHEBI:15377"/>
        <dbReference type="ChEBI" id="CHEBI:15378"/>
        <dbReference type="ChEBI" id="CHEBI:30616"/>
        <dbReference type="ChEBI" id="CHEBI:43474"/>
        <dbReference type="ChEBI" id="CHEBI:456216"/>
        <dbReference type="EC" id="3.6.4.13"/>
    </reaction>
</comment>
<comment type="caution">
    <text evidence="3">The sequence shown here is derived from an EMBL/GenBank/DDBJ whole genome shotgun (WGS) entry which is preliminary data.</text>
</comment>
<evidence type="ECO:0000313" key="4">
    <source>
        <dbReference type="Proteomes" id="UP001454036"/>
    </source>
</evidence>
<organism evidence="3 4">
    <name type="scientific">Lithospermum erythrorhizon</name>
    <name type="common">Purple gromwell</name>
    <name type="synonym">Lithospermum officinale var. erythrorhizon</name>
    <dbReference type="NCBI Taxonomy" id="34254"/>
    <lineage>
        <taxon>Eukaryota</taxon>
        <taxon>Viridiplantae</taxon>
        <taxon>Streptophyta</taxon>
        <taxon>Embryophyta</taxon>
        <taxon>Tracheophyta</taxon>
        <taxon>Spermatophyta</taxon>
        <taxon>Magnoliopsida</taxon>
        <taxon>eudicotyledons</taxon>
        <taxon>Gunneridae</taxon>
        <taxon>Pentapetalae</taxon>
        <taxon>asterids</taxon>
        <taxon>lamiids</taxon>
        <taxon>Boraginales</taxon>
        <taxon>Boraginaceae</taxon>
        <taxon>Boraginoideae</taxon>
        <taxon>Lithospermeae</taxon>
        <taxon>Lithospermum</taxon>
    </lineage>
</organism>
<dbReference type="SUPFAM" id="SSF52540">
    <property type="entry name" value="P-loop containing nucleoside triphosphate hydrolases"/>
    <property type="match status" value="1"/>
</dbReference>
<evidence type="ECO:0000256" key="1">
    <source>
        <dbReference type="ARBA" id="ARBA00012552"/>
    </source>
</evidence>
<accession>A0AAV3QTG9</accession>
<reference evidence="3 4" key="1">
    <citation type="submission" date="2024-01" db="EMBL/GenBank/DDBJ databases">
        <title>The complete chloroplast genome sequence of Lithospermum erythrorhizon: insights into the phylogenetic relationship among Boraginaceae species and the maternal lineages of purple gromwells.</title>
        <authorList>
            <person name="Okada T."/>
            <person name="Watanabe K."/>
        </authorList>
    </citation>
    <scope>NUCLEOTIDE SEQUENCE [LARGE SCALE GENOMIC DNA]</scope>
</reference>
<protein>
    <recommendedName>
        <fullName evidence="1">RNA helicase</fullName>
        <ecNumber evidence="1">3.6.4.13</ecNumber>
    </recommendedName>
</protein>
<keyword evidence="3" id="KW-0347">Helicase</keyword>
<name>A0AAV3QTG9_LITER</name>
<evidence type="ECO:0000256" key="2">
    <source>
        <dbReference type="ARBA" id="ARBA00047984"/>
    </source>
</evidence>
<dbReference type="EC" id="3.6.4.13" evidence="1"/>
<keyword evidence="4" id="KW-1185">Reference proteome</keyword>
<keyword evidence="3" id="KW-0067">ATP-binding</keyword>
<evidence type="ECO:0000313" key="3">
    <source>
        <dbReference type="EMBL" id="GAA0166958.1"/>
    </source>
</evidence>
<dbReference type="InterPro" id="IPR027417">
    <property type="entry name" value="P-loop_NTPase"/>
</dbReference>
<dbReference type="Gene3D" id="3.40.50.300">
    <property type="entry name" value="P-loop containing nucleotide triphosphate hydrolases"/>
    <property type="match status" value="1"/>
</dbReference>
<proteinExistence type="predicted"/>
<dbReference type="GO" id="GO:0071013">
    <property type="term" value="C:catalytic step 2 spliceosome"/>
    <property type="evidence" value="ECO:0007669"/>
    <property type="project" value="TreeGrafter"/>
</dbReference>
<keyword evidence="3" id="KW-0378">Hydrolase</keyword>
<dbReference type="PANTHER" id="PTHR18934">
    <property type="entry name" value="ATP-DEPENDENT RNA HELICASE"/>
    <property type="match status" value="1"/>
</dbReference>
<gene>
    <name evidence="3" type="ORF">LIER_21999</name>
</gene>
<dbReference type="GO" id="GO:0003723">
    <property type="term" value="F:RNA binding"/>
    <property type="evidence" value="ECO:0007669"/>
    <property type="project" value="TreeGrafter"/>
</dbReference>
<dbReference type="EMBL" id="BAABME010005915">
    <property type="protein sequence ID" value="GAA0166958.1"/>
    <property type="molecule type" value="Genomic_DNA"/>
</dbReference>
<sequence length="190" mass="22098">MDSARDEEKVMEARKDSRKEYLKKRVQKKLRELKDEIEDEELLFDGRRGRRDFLLQQQQSKNVFGRSMRSPMQESKSKLELQEDRKKLPIYQYRDALLQAINDHRVLVIVGETGSGKTTQIPQYLHEAGYTKHGKIGCAQPRRVAAMSVAARVSQELGVKLGHDVGYSIRFEDCTSEKTLLKYMTVRSYE</sequence>
<dbReference type="GO" id="GO:0003724">
    <property type="term" value="F:RNA helicase activity"/>
    <property type="evidence" value="ECO:0007669"/>
    <property type="project" value="UniProtKB-EC"/>
</dbReference>
<dbReference type="Proteomes" id="UP001454036">
    <property type="component" value="Unassembled WGS sequence"/>
</dbReference>
<dbReference type="PANTHER" id="PTHR18934:SF83">
    <property type="entry name" value="PRE-MRNA-SPLICING FACTOR ATP-DEPENDENT RNA HELICASE DHX16"/>
    <property type="match status" value="1"/>
</dbReference>